<keyword evidence="3 5" id="KW-0238">DNA-binding</keyword>
<sequence length="96" mass="10638">MKMKNITKKQFIDTVAQRSGKTKSTCARVVDEVLGTIADLVAQDCKITFVGFGTFEKKYVAPRTVRNPQTGEAVETTGHNSMKFKAGSILKERLNQ</sequence>
<protein>
    <submittedName>
        <fullName evidence="5">HU family DNA-binding protein</fullName>
    </submittedName>
</protein>
<reference evidence="5 6" key="1">
    <citation type="journal article" date="2018" name="Genome Announc.">
        <title>Complete genomes of two Megasphaera elsdenii strains, NCIMB 702410 and ATCC 25940.</title>
        <authorList>
            <person name="Hatmaker E.A."/>
            <person name="O'Dell K."/>
            <person name="Riley L.A."/>
            <person name="Klingeman D.M."/>
            <person name="Guss A.M."/>
        </authorList>
    </citation>
    <scope>NUCLEOTIDE SEQUENCE [LARGE SCALE GENOMIC DNA]</scope>
    <source>
        <strain evidence="5 6">NCIMB702410</strain>
    </source>
</reference>
<dbReference type="EMBL" id="CP027569">
    <property type="protein sequence ID" value="AVO28054.1"/>
    <property type="molecule type" value="Genomic_DNA"/>
</dbReference>
<evidence type="ECO:0000256" key="3">
    <source>
        <dbReference type="ARBA" id="ARBA00023125"/>
    </source>
</evidence>
<dbReference type="GO" id="GO:0030527">
    <property type="term" value="F:structural constituent of chromatin"/>
    <property type="evidence" value="ECO:0007669"/>
    <property type="project" value="InterPro"/>
</dbReference>
<proteinExistence type="inferred from homology"/>
<dbReference type="SUPFAM" id="SSF47729">
    <property type="entry name" value="IHF-like DNA-binding proteins"/>
    <property type="match status" value="1"/>
</dbReference>
<dbReference type="Proteomes" id="UP000238358">
    <property type="component" value="Chromosome"/>
</dbReference>
<dbReference type="Gene3D" id="4.10.520.10">
    <property type="entry name" value="IHF-like DNA-binding proteins"/>
    <property type="match status" value="1"/>
</dbReference>
<name>A0A2S0M9B9_MEGEL</name>
<dbReference type="AlphaFoldDB" id="A0A2S0M9B9"/>
<dbReference type="PANTHER" id="PTHR33175:SF3">
    <property type="entry name" value="DNA-BINDING PROTEIN HU-BETA"/>
    <property type="match status" value="1"/>
</dbReference>
<evidence type="ECO:0000313" key="5">
    <source>
        <dbReference type="EMBL" id="AVO28054.1"/>
    </source>
</evidence>
<accession>A0A2S0M9B9</accession>
<dbReference type="InterPro" id="IPR010992">
    <property type="entry name" value="IHF-like_DNA-bd_dom_sf"/>
</dbReference>
<dbReference type="InterPro" id="IPR000119">
    <property type="entry name" value="Hist_DNA-bd"/>
</dbReference>
<dbReference type="GO" id="GO:0030261">
    <property type="term" value="P:chromosome condensation"/>
    <property type="evidence" value="ECO:0007669"/>
    <property type="project" value="UniProtKB-KW"/>
</dbReference>
<dbReference type="SMART" id="SM00411">
    <property type="entry name" value="BHL"/>
    <property type="match status" value="1"/>
</dbReference>
<dbReference type="GO" id="GO:0003677">
    <property type="term" value="F:DNA binding"/>
    <property type="evidence" value="ECO:0007669"/>
    <property type="project" value="UniProtKB-KW"/>
</dbReference>
<dbReference type="PRINTS" id="PR01727">
    <property type="entry name" value="DNABINDINGHU"/>
</dbReference>
<organism evidence="5 6">
    <name type="scientific">Megasphaera elsdenii</name>
    <dbReference type="NCBI Taxonomy" id="907"/>
    <lineage>
        <taxon>Bacteria</taxon>
        <taxon>Bacillati</taxon>
        <taxon>Bacillota</taxon>
        <taxon>Negativicutes</taxon>
        <taxon>Veillonellales</taxon>
        <taxon>Veillonellaceae</taxon>
        <taxon>Megasphaera</taxon>
    </lineage>
</organism>
<evidence type="ECO:0000256" key="2">
    <source>
        <dbReference type="ARBA" id="ARBA00023067"/>
    </source>
</evidence>
<evidence type="ECO:0000256" key="4">
    <source>
        <dbReference type="RuleBase" id="RU003939"/>
    </source>
</evidence>
<gene>
    <name evidence="5" type="ORF">C6Y28_10675</name>
</gene>
<evidence type="ECO:0000313" key="6">
    <source>
        <dbReference type="Proteomes" id="UP000238358"/>
    </source>
</evidence>
<evidence type="ECO:0000256" key="1">
    <source>
        <dbReference type="ARBA" id="ARBA00010529"/>
    </source>
</evidence>
<dbReference type="Pfam" id="PF00216">
    <property type="entry name" value="Bac_DNA_binding"/>
    <property type="match status" value="1"/>
</dbReference>
<dbReference type="CDD" id="cd13831">
    <property type="entry name" value="HU"/>
    <property type="match status" value="1"/>
</dbReference>
<dbReference type="PANTHER" id="PTHR33175">
    <property type="entry name" value="DNA-BINDING PROTEIN HU"/>
    <property type="match status" value="1"/>
</dbReference>
<keyword evidence="2" id="KW-0226">DNA condensation</keyword>
<comment type="similarity">
    <text evidence="1 4">Belongs to the bacterial histone-like protein family.</text>
</comment>